<dbReference type="GO" id="GO:0005634">
    <property type="term" value="C:nucleus"/>
    <property type="evidence" value="ECO:0007669"/>
    <property type="project" value="TreeGrafter"/>
</dbReference>
<evidence type="ECO:0000313" key="8">
    <source>
        <dbReference type="EMBL" id="GMM34277.1"/>
    </source>
</evidence>
<dbReference type="GeneID" id="90072256"/>
<dbReference type="InterPro" id="IPR001138">
    <property type="entry name" value="Zn2Cys6_DnaBD"/>
</dbReference>
<evidence type="ECO:0000256" key="4">
    <source>
        <dbReference type="ARBA" id="ARBA00023242"/>
    </source>
</evidence>
<feature type="compositionally biased region" description="Low complexity" evidence="6">
    <location>
        <begin position="97"/>
        <end position="106"/>
    </location>
</feature>
<gene>
    <name evidence="8" type="ORF">DASC09_016020</name>
</gene>
<feature type="region of interest" description="Disordered" evidence="6">
    <location>
        <begin position="1297"/>
        <end position="1317"/>
    </location>
</feature>
<dbReference type="PROSITE" id="PS00463">
    <property type="entry name" value="ZN2_CY6_FUNGAL_1"/>
    <property type="match status" value="1"/>
</dbReference>
<dbReference type="EMBL" id="BTFZ01000002">
    <property type="protein sequence ID" value="GMM34277.1"/>
    <property type="molecule type" value="Genomic_DNA"/>
</dbReference>
<dbReference type="Pfam" id="PF00172">
    <property type="entry name" value="Zn_clus"/>
    <property type="match status" value="1"/>
</dbReference>
<feature type="compositionally biased region" description="Polar residues" evidence="6">
    <location>
        <begin position="1188"/>
        <end position="1220"/>
    </location>
</feature>
<dbReference type="CDD" id="cd12148">
    <property type="entry name" value="fungal_TF_MHR"/>
    <property type="match status" value="1"/>
</dbReference>
<keyword evidence="3" id="KW-0804">Transcription</keyword>
<accession>A0AAV5QI68</accession>
<keyword evidence="9" id="KW-1185">Reference proteome</keyword>
<organism evidence="8 9">
    <name type="scientific">Saccharomycopsis crataegensis</name>
    <dbReference type="NCBI Taxonomy" id="43959"/>
    <lineage>
        <taxon>Eukaryota</taxon>
        <taxon>Fungi</taxon>
        <taxon>Dikarya</taxon>
        <taxon>Ascomycota</taxon>
        <taxon>Saccharomycotina</taxon>
        <taxon>Saccharomycetes</taxon>
        <taxon>Saccharomycopsidaceae</taxon>
        <taxon>Saccharomycopsis</taxon>
    </lineage>
</organism>
<feature type="domain" description="Zn(2)-C6 fungal-type" evidence="7">
    <location>
        <begin position="15"/>
        <end position="47"/>
    </location>
</feature>
<dbReference type="GO" id="GO:0008270">
    <property type="term" value="F:zinc ion binding"/>
    <property type="evidence" value="ECO:0007669"/>
    <property type="project" value="InterPro"/>
</dbReference>
<dbReference type="RefSeq" id="XP_064851277.1">
    <property type="nucleotide sequence ID" value="XM_064995205.1"/>
</dbReference>
<sequence>MSERQVKKRQRLPTSCSVCRARKTKCDKNRPVCSSCIKGNISHNCFYYVPQWVCSTVGKDDQKVVTFANNNNIVHQVSGVTVTKPFESSQRYKKAKNTTSTNKSATYSPSNNIATNADGNYEPVISPRIPLPNNEQSVIGGSFNILSTSQGKGILPRSQLLTQIKPPNESSSSLGGSPEEVGNITSSETNSGKKRASDTLASQSEQQLQNQLSFLQLRVRQLENELALEKQKNRINPVNDEKYGSQVPRPSALPTAYSSPMAQFQFMTGQSPVISDTEYADIANNYYPRNFKRHSVMDSKVLAHYAMVFRDRFLGNFYVKFMYDYTTIKYLISSMCNNRAANLKKKNWHNQQDGRNELKEEDVEKVNAYGYQLSPIQQMTAEQRQQFKNVMSKVAKKNEFATLIANLLKTNGYPKDKRLQVRCDTAAWDFLASSRNVVNKTVIFNPIFNNQFCPTDRLFTNSHNVLMDTIIRTLPRIQIMRYLWKMYALYVYPFIPIFDLRKMADEVSCILVGLKLEEVYDELPSSVDESEKIKEIKIRNKLDYGRLAVFLICMRFAFLAIKSNINEIIVRCDIEEELVGTRSLAEKNDPIPVQLVELASMCLNYLKVSKKASVVSIVATILLYHYAELREEGRVGFGLIQNHLMLSSIINQARHIGLNRDPKNEEILKSFQSLTVHVRASNHFKDTEEDIYYHRKLWHYLMILEYRSSIYHGKPLDITSEEQYNTKFPTTGTSGAKIFKSSFPKIRMIPAYVKGVNHEESEICFQKVEALTLRNMKLECNVNKIFMKVSNMVNNLKTPVQLTKVVEMISQIDQLLMTDELKEENFLDYNRGKIFENDKERMRVTVGENYYKMVSFLQTMPIFYNLKLCSGILSSILFLHYDQIKDSIHGVNNCLYFLKRSFTTSFSIITLSKEFLRNNEDKLLILKDFSKVEENELLGRCYGFKNFNFIILPIIDTMCYRAILIVETLLLRFAHCSSIIDSIIKKMQTSPFLSVTISIEEYCQKRDIFQQMYRDLYGFYYKFVKLLMEKIAKFYSHTFKAMLVYQYYLTCFRTPYNIIKWFDTKSENFDQTNNFINLSLSDLMELKTFVGARLKFDEEKYPDSIPPGLLVNAFSQSKESAAGTSENDSSNFVVPVLKNAFEKHNKLDERNRSLQSRSESLNSQPLSSSASASSSSSSGTTTATILSQTDPIINNSYSSIDTSHPQMSPSQKNSPDSTNIQMAEHEPHDVGSENLSHGNFPGNGISGMNGEHVVPPMFDFMMTNSLDMGAANDFLKLMEEFFGEPIFDVVNRNAQNSKGDVNIGSTSNNTQNQETPSYRSTENQLADNFQNMMGSDSDADFSFYNIDLDCFLPSANSFVPMTQSHQPPLPPSPFFGPANCGQGPFGEPSHVVGNGQGRFPMASNMMPGNPGFCQHPPAPC</sequence>
<keyword evidence="1" id="KW-0805">Transcription regulation</keyword>
<dbReference type="SUPFAM" id="SSF57701">
    <property type="entry name" value="Zn2/Cys6 DNA-binding domain"/>
    <property type="match status" value="1"/>
</dbReference>
<evidence type="ECO:0000256" key="3">
    <source>
        <dbReference type="ARBA" id="ARBA00023163"/>
    </source>
</evidence>
<feature type="region of interest" description="Disordered" evidence="6">
    <location>
        <begin position="1148"/>
        <end position="1220"/>
    </location>
</feature>
<dbReference type="SMART" id="SM00066">
    <property type="entry name" value="GAL4"/>
    <property type="match status" value="1"/>
</dbReference>
<reference evidence="8 9" key="1">
    <citation type="journal article" date="2023" name="Elife">
        <title>Identification of key yeast species and microbe-microbe interactions impacting larval growth of Drosophila in the wild.</title>
        <authorList>
            <person name="Mure A."/>
            <person name="Sugiura Y."/>
            <person name="Maeda R."/>
            <person name="Honda K."/>
            <person name="Sakurai N."/>
            <person name="Takahashi Y."/>
            <person name="Watada M."/>
            <person name="Katoh T."/>
            <person name="Gotoh A."/>
            <person name="Gotoh Y."/>
            <person name="Taniguchi I."/>
            <person name="Nakamura K."/>
            <person name="Hayashi T."/>
            <person name="Katayama T."/>
            <person name="Uemura T."/>
            <person name="Hattori Y."/>
        </authorList>
    </citation>
    <scope>NUCLEOTIDE SEQUENCE [LARGE SCALE GENOMIC DNA]</scope>
    <source>
        <strain evidence="8 9">SC-9</strain>
    </source>
</reference>
<feature type="compositionally biased region" description="Low complexity" evidence="6">
    <location>
        <begin position="1156"/>
        <end position="1187"/>
    </location>
</feature>
<dbReference type="Gene3D" id="4.10.240.10">
    <property type="entry name" value="Zn(2)-C6 fungal-type DNA-binding domain"/>
    <property type="match status" value="1"/>
</dbReference>
<evidence type="ECO:0000259" key="7">
    <source>
        <dbReference type="PROSITE" id="PS50048"/>
    </source>
</evidence>
<proteinExistence type="predicted"/>
<feature type="coiled-coil region" evidence="5">
    <location>
        <begin position="205"/>
        <end position="232"/>
    </location>
</feature>
<dbReference type="InterPro" id="IPR036864">
    <property type="entry name" value="Zn2-C6_fun-type_DNA-bd_sf"/>
</dbReference>
<feature type="compositionally biased region" description="Polar residues" evidence="6">
    <location>
        <begin position="107"/>
        <end position="118"/>
    </location>
</feature>
<keyword evidence="4" id="KW-0539">Nucleus</keyword>
<dbReference type="PROSITE" id="PS50048">
    <property type="entry name" value="ZN2_CY6_FUNGAL_2"/>
    <property type="match status" value="1"/>
</dbReference>
<evidence type="ECO:0000256" key="2">
    <source>
        <dbReference type="ARBA" id="ARBA00023125"/>
    </source>
</evidence>
<evidence type="ECO:0000256" key="6">
    <source>
        <dbReference type="SAM" id="MobiDB-lite"/>
    </source>
</evidence>
<name>A0AAV5QI68_9ASCO</name>
<evidence type="ECO:0000256" key="1">
    <source>
        <dbReference type="ARBA" id="ARBA00023015"/>
    </source>
</evidence>
<dbReference type="CDD" id="cd00067">
    <property type="entry name" value="GAL4"/>
    <property type="match status" value="1"/>
</dbReference>
<dbReference type="PANTHER" id="PTHR31069">
    <property type="entry name" value="OLEATE-ACTIVATED TRANSCRIPTION FACTOR 1-RELATED"/>
    <property type="match status" value="1"/>
</dbReference>
<comment type="caution">
    <text evidence="8">The sequence shown here is derived from an EMBL/GenBank/DDBJ whole genome shotgun (WGS) entry which is preliminary data.</text>
</comment>
<dbReference type="Proteomes" id="UP001360560">
    <property type="component" value="Unassembled WGS sequence"/>
</dbReference>
<evidence type="ECO:0000256" key="5">
    <source>
        <dbReference type="SAM" id="Coils"/>
    </source>
</evidence>
<dbReference type="GO" id="GO:0045944">
    <property type="term" value="P:positive regulation of transcription by RNA polymerase II"/>
    <property type="evidence" value="ECO:0007669"/>
    <property type="project" value="TreeGrafter"/>
</dbReference>
<feature type="compositionally biased region" description="Low complexity" evidence="6">
    <location>
        <begin position="166"/>
        <end position="182"/>
    </location>
</feature>
<dbReference type="GO" id="GO:0000981">
    <property type="term" value="F:DNA-binding transcription factor activity, RNA polymerase II-specific"/>
    <property type="evidence" value="ECO:0007669"/>
    <property type="project" value="InterPro"/>
</dbReference>
<feature type="region of interest" description="Disordered" evidence="6">
    <location>
        <begin position="91"/>
        <end position="121"/>
    </location>
</feature>
<keyword evidence="2" id="KW-0238">DNA-binding</keyword>
<evidence type="ECO:0000313" key="9">
    <source>
        <dbReference type="Proteomes" id="UP001360560"/>
    </source>
</evidence>
<keyword evidence="5" id="KW-0175">Coiled coil</keyword>
<dbReference type="GO" id="GO:0000978">
    <property type="term" value="F:RNA polymerase II cis-regulatory region sequence-specific DNA binding"/>
    <property type="evidence" value="ECO:0007669"/>
    <property type="project" value="TreeGrafter"/>
</dbReference>
<dbReference type="InterPro" id="IPR050675">
    <property type="entry name" value="OAF3"/>
</dbReference>
<protein>
    <recommendedName>
        <fullName evidence="7">Zn(2)-C6 fungal-type domain-containing protein</fullName>
    </recommendedName>
</protein>
<dbReference type="PANTHER" id="PTHR31069:SF12">
    <property type="entry name" value="TRANSCRIPTION FACTOR DOMAIN-CONTAINING PROTEIN"/>
    <property type="match status" value="1"/>
</dbReference>
<feature type="region of interest" description="Disordered" evidence="6">
    <location>
        <begin position="164"/>
        <end position="204"/>
    </location>
</feature>